<proteinExistence type="predicted"/>
<organism evidence="1">
    <name type="scientific">Timspurckia oligopyrenoides</name>
    <dbReference type="NCBI Taxonomy" id="708627"/>
    <lineage>
        <taxon>Eukaryota</taxon>
        <taxon>Rhodophyta</taxon>
        <taxon>Bangiophyceae</taxon>
        <taxon>Porphyridiales</taxon>
        <taxon>Porphyridiaceae</taxon>
        <taxon>Timspurckia</taxon>
    </lineage>
</organism>
<dbReference type="EMBL" id="HBFP01007621">
    <property type="protein sequence ID" value="CAD8821078.1"/>
    <property type="molecule type" value="Transcribed_RNA"/>
</dbReference>
<protein>
    <submittedName>
        <fullName evidence="1">Uncharacterized protein</fullName>
    </submittedName>
</protein>
<gene>
    <name evidence="1" type="ORF">TOLI1172_LOCUS5473</name>
</gene>
<evidence type="ECO:0000313" key="1">
    <source>
        <dbReference type="EMBL" id="CAD8821078.1"/>
    </source>
</evidence>
<dbReference type="AlphaFoldDB" id="A0A7S1ESP0"/>
<accession>A0A7S1ESP0</accession>
<reference evidence="1" key="1">
    <citation type="submission" date="2021-01" db="EMBL/GenBank/DDBJ databases">
        <authorList>
            <person name="Corre E."/>
            <person name="Pelletier E."/>
            <person name="Niang G."/>
            <person name="Scheremetjew M."/>
            <person name="Finn R."/>
            <person name="Kale V."/>
            <person name="Holt S."/>
            <person name="Cochrane G."/>
            <person name="Meng A."/>
            <person name="Brown T."/>
            <person name="Cohen L."/>
        </authorList>
    </citation>
    <scope>NUCLEOTIDE SEQUENCE</scope>
    <source>
        <strain evidence="1">CCMP3278</strain>
    </source>
</reference>
<sequence>MKRSINQIHSSTPPLIDTELNHASFYNGHTTTWRHSSQPFHSKHSTEHYSSSKTNQTKYHRLWQLHLQLNHSQMTSFVPSFIQLREWSNHHQSLVPSVVYTIRVAFGEEVNKLPSWITSSKKEVIVNLCRNHGMNSIGTKSALLQQLKNSQPWITLKIDGRECIQRLAVLIKSQFVSIQQCQSESEVFTVEMPRKGDTNVLGVKKLKDLDEYKEVYWCVEKVLKSRERKRLSGSGRRSTTKYDDLDGDVTVGSDCVGNKVSRVECDKGGESGDESCVSSTPCRCRKCGECEDRELMKTLVRICSRESLEVREVLEWDWNGYGSVRRFRGKVIAENSVPQRTMVDADCMYVSLSEYELESGDAVGIAFGEGGKVVAKVEAVEEESESVLEEVVVQDWKRKLKVRAQVVQRGGAPNAVTWETLQSAESVGAEYSSDHETDD</sequence>
<name>A0A7S1ESP0_9RHOD</name>